<evidence type="ECO:0000256" key="3">
    <source>
        <dbReference type="ARBA" id="ARBA00022475"/>
    </source>
</evidence>
<evidence type="ECO:0000256" key="1">
    <source>
        <dbReference type="ARBA" id="ARBA00004651"/>
    </source>
</evidence>
<evidence type="ECO:0000256" key="6">
    <source>
        <dbReference type="ARBA" id="ARBA00023136"/>
    </source>
</evidence>
<dbReference type="Gene3D" id="1.10.3720.10">
    <property type="entry name" value="MetI-like"/>
    <property type="match status" value="1"/>
</dbReference>
<dbReference type="GO" id="GO:0055085">
    <property type="term" value="P:transmembrane transport"/>
    <property type="evidence" value="ECO:0007669"/>
    <property type="project" value="InterPro"/>
</dbReference>
<evidence type="ECO:0000313" key="9">
    <source>
        <dbReference type="EMBL" id="GII24944.1"/>
    </source>
</evidence>
<evidence type="ECO:0000259" key="8">
    <source>
        <dbReference type="PROSITE" id="PS50928"/>
    </source>
</evidence>
<organism evidence="9 10">
    <name type="scientific">Planosporangium mesophilum</name>
    <dbReference type="NCBI Taxonomy" id="689768"/>
    <lineage>
        <taxon>Bacteria</taxon>
        <taxon>Bacillati</taxon>
        <taxon>Actinomycetota</taxon>
        <taxon>Actinomycetes</taxon>
        <taxon>Micromonosporales</taxon>
        <taxon>Micromonosporaceae</taxon>
        <taxon>Planosporangium</taxon>
    </lineage>
</organism>
<dbReference type="Proteomes" id="UP000599074">
    <property type="component" value="Unassembled WGS sequence"/>
</dbReference>
<reference evidence="9" key="1">
    <citation type="submission" date="2021-01" db="EMBL/GenBank/DDBJ databases">
        <title>Whole genome shotgun sequence of Planosporangium mesophilum NBRC 109066.</title>
        <authorList>
            <person name="Komaki H."/>
            <person name="Tamura T."/>
        </authorList>
    </citation>
    <scope>NUCLEOTIDE SEQUENCE</scope>
    <source>
        <strain evidence="9">NBRC 109066</strain>
    </source>
</reference>
<dbReference type="InterPro" id="IPR000515">
    <property type="entry name" value="MetI-like"/>
</dbReference>
<keyword evidence="3" id="KW-1003">Cell membrane</keyword>
<feature type="domain" description="ABC transmembrane type-1" evidence="8">
    <location>
        <begin position="114"/>
        <end position="323"/>
    </location>
</feature>
<feature type="transmembrane region" description="Helical" evidence="7">
    <location>
        <begin position="116"/>
        <end position="141"/>
    </location>
</feature>
<evidence type="ECO:0000256" key="2">
    <source>
        <dbReference type="ARBA" id="ARBA00022448"/>
    </source>
</evidence>
<feature type="transmembrane region" description="Helical" evidence="7">
    <location>
        <begin position="153"/>
        <end position="174"/>
    </location>
</feature>
<dbReference type="GO" id="GO:0005886">
    <property type="term" value="C:plasma membrane"/>
    <property type="evidence" value="ECO:0007669"/>
    <property type="project" value="UniProtKB-SubCell"/>
</dbReference>
<dbReference type="SUPFAM" id="SSF161098">
    <property type="entry name" value="MetI-like"/>
    <property type="match status" value="1"/>
</dbReference>
<feature type="transmembrane region" description="Helical" evidence="7">
    <location>
        <begin position="9"/>
        <end position="30"/>
    </location>
</feature>
<dbReference type="Pfam" id="PF19300">
    <property type="entry name" value="BPD_transp_1_N"/>
    <property type="match status" value="1"/>
</dbReference>
<keyword evidence="4 7" id="KW-0812">Transmembrane</keyword>
<dbReference type="PANTHER" id="PTHR43163:SF6">
    <property type="entry name" value="DIPEPTIDE TRANSPORT SYSTEM PERMEASE PROTEIN DPPB-RELATED"/>
    <property type="match status" value="1"/>
</dbReference>
<sequence>MINFILRRVVTSVVLLIIISVVTFGVFFMVPKLAGTNPAELYVGKSATPADVAATARKLGLDQPIYVQYGRFVKGIFVGREFASGTNVNHCPAPCFGYSFRNDRPVWPTLIDRLPVTISLAVGAAVIWLLGGVLAGVISALRRGSILDRTMMIIALAGVSLPIYFTGLLAQLWFVHDLHWFKGGEYINFADDPFGWANKLFLGWVTLALLYAATYARLTRAQMLETASEDYIRTARAKGLRERSVIGKHAMRSVLTPIVTVFGLDLGQLLGGAILTESVFGLPGIGRLSIDAVSTKDLPVVLGVTLFGALFIVIANFLVDIFYAVIDPRVRIS</sequence>
<keyword evidence="5 7" id="KW-1133">Transmembrane helix</keyword>
<dbReference type="AlphaFoldDB" id="A0A8J3THT4"/>
<protein>
    <submittedName>
        <fullName evidence="9">ABC transporter permease</fullName>
    </submittedName>
</protein>
<dbReference type="CDD" id="cd06261">
    <property type="entry name" value="TM_PBP2"/>
    <property type="match status" value="1"/>
</dbReference>
<comment type="subcellular location">
    <subcellularLocation>
        <location evidence="1 7">Cell membrane</location>
        <topology evidence="1 7">Multi-pass membrane protein</topology>
    </subcellularLocation>
</comment>
<keyword evidence="10" id="KW-1185">Reference proteome</keyword>
<keyword evidence="6 7" id="KW-0472">Membrane</keyword>
<keyword evidence="2 7" id="KW-0813">Transport</keyword>
<dbReference type="RefSeq" id="WP_168113973.1">
    <property type="nucleotide sequence ID" value="NZ_BOON01000044.1"/>
</dbReference>
<evidence type="ECO:0000256" key="4">
    <source>
        <dbReference type="ARBA" id="ARBA00022692"/>
    </source>
</evidence>
<dbReference type="Pfam" id="PF00528">
    <property type="entry name" value="BPD_transp_1"/>
    <property type="match status" value="1"/>
</dbReference>
<feature type="transmembrane region" description="Helical" evidence="7">
    <location>
        <begin position="300"/>
        <end position="326"/>
    </location>
</feature>
<evidence type="ECO:0000256" key="7">
    <source>
        <dbReference type="RuleBase" id="RU363032"/>
    </source>
</evidence>
<accession>A0A8J3THT4</accession>
<evidence type="ECO:0000313" key="10">
    <source>
        <dbReference type="Proteomes" id="UP000599074"/>
    </source>
</evidence>
<dbReference type="PROSITE" id="PS50928">
    <property type="entry name" value="ABC_TM1"/>
    <property type="match status" value="1"/>
</dbReference>
<gene>
    <name evidence="9" type="ORF">Pme01_45410</name>
</gene>
<feature type="transmembrane region" description="Helical" evidence="7">
    <location>
        <begin position="258"/>
        <end position="280"/>
    </location>
</feature>
<proteinExistence type="inferred from homology"/>
<dbReference type="EMBL" id="BOON01000044">
    <property type="protein sequence ID" value="GII24944.1"/>
    <property type="molecule type" value="Genomic_DNA"/>
</dbReference>
<comment type="similarity">
    <text evidence="7">Belongs to the binding-protein-dependent transport system permease family.</text>
</comment>
<feature type="transmembrane region" description="Helical" evidence="7">
    <location>
        <begin position="194"/>
        <end position="213"/>
    </location>
</feature>
<dbReference type="InterPro" id="IPR045621">
    <property type="entry name" value="BPD_transp_1_N"/>
</dbReference>
<dbReference type="InterPro" id="IPR035906">
    <property type="entry name" value="MetI-like_sf"/>
</dbReference>
<comment type="caution">
    <text evidence="9">The sequence shown here is derived from an EMBL/GenBank/DDBJ whole genome shotgun (WGS) entry which is preliminary data.</text>
</comment>
<dbReference type="PANTHER" id="PTHR43163">
    <property type="entry name" value="DIPEPTIDE TRANSPORT SYSTEM PERMEASE PROTEIN DPPB-RELATED"/>
    <property type="match status" value="1"/>
</dbReference>
<name>A0A8J3THT4_9ACTN</name>
<evidence type="ECO:0000256" key="5">
    <source>
        <dbReference type="ARBA" id="ARBA00022989"/>
    </source>
</evidence>